<dbReference type="SFLD" id="SFLDS00029">
    <property type="entry name" value="Radical_SAM"/>
    <property type="match status" value="1"/>
</dbReference>
<keyword evidence="6" id="KW-0411">Iron-sulfur</keyword>
<keyword evidence="3" id="KW-0949">S-adenosyl-L-methionine</keyword>
<keyword evidence="4" id="KW-0479">Metal-binding</keyword>
<dbReference type="InterPro" id="IPR007197">
    <property type="entry name" value="rSAM"/>
</dbReference>
<reference evidence="7" key="1">
    <citation type="submission" date="2020-04" db="EMBL/GenBank/DDBJ databases">
        <title>Tenacibaculum mesophilum bac2.</title>
        <authorList>
            <person name="Li M."/>
        </authorList>
    </citation>
    <scope>NUCLEOTIDE SEQUENCE</scope>
    <source>
        <strain evidence="7">Bac2</strain>
    </source>
</reference>
<comment type="cofactor">
    <cofactor evidence="1">
        <name>[4Fe-4S] cluster</name>
        <dbReference type="ChEBI" id="CHEBI:49883"/>
    </cofactor>
</comment>
<evidence type="ECO:0000256" key="3">
    <source>
        <dbReference type="ARBA" id="ARBA00022691"/>
    </source>
</evidence>
<protein>
    <submittedName>
        <fullName evidence="7">Radical SAM protein</fullName>
    </submittedName>
</protein>
<dbReference type="InterPro" id="IPR058240">
    <property type="entry name" value="rSAM_sf"/>
</dbReference>
<evidence type="ECO:0000256" key="6">
    <source>
        <dbReference type="ARBA" id="ARBA00023014"/>
    </source>
</evidence>
<evidence type="ECO:0000313" key="7">
    <source>
        <dbReference type="EMBL" id="UTD16293.1"/>
    </source>
</evidence>
<dbReference type="PANTHER" id="PTHR30352:SF2">
    <property type="entry name" value="ANAEROBIC RIBONUCLEOSIDE-TRIPHOSPHATE REDUCTASE-ACTIVATING PROTEIN"/>
    <property type="match status" value="1"/>
</dbReference>
<dbReference type="InterPro" id="IPR013785">
    <property type="entry name" value="Aldolase_TIM"/>
</dbReference>
<dbReference type="EMBL" id="CP050861">
    <property type="protein sequence ID" value="UTD16293.1"/>
    <property type="molecule type" value="Genomic_DNA"/>
</dbReference>
<dbReference type="SUPFAM" id="SSF102114">
    <property type="entry name" value="Radical SAM enzymes"/>
    <property type="match status" value="1"/>
</dbReference>
<keyword evidence="2" id="KW-0004">4Fe-4S</keyword>
<sequence length="211" mass="24029">MKIGISRLHFPVTTLGPGQRVGIWFQGCSLHCEGCISADTWQFKTNSINIEEVKNLLKKWLPTCDGITISGGEPFDQEPALQNLLKFLKPYKLSLLVYSGYSFQELKYKKVVQEKLIDVLISEPYDYTKAQTRALLGSDNQQIHFLTNLGAQSFAKYLNKKPESKLDIQFNNETLWMAGIPINGMNKITESFRQNNVEITNTQAVIKQHKK</sequence>
<keyword evidence="5" id="KW-0408">Iron</keyword>
<dbReference type="AlphaFoldDB" id="A0AAE9MQA2"/>
<dbReference type="GO" id="GO:0004748">
    <property type="term" value="F:ribonucleoside-diphosphate reductase activity, thioredoxin disulfide as acceptor"/>
    <property type="evidence" value="ECO:0007669"/>
    <property type="project" value="TreeGrafter"/>
</dbReference>
<dbReference type="InterPro" id="IPR034457">
    <property type="entry name" value="Organic_radical-activating"/>
</dbReference>
<dbReference type="Proteomes" id="UP001056837">
    <property type="component" value="Chromosome"/>
</dbReference>
<dbReference type="Gene3D" id="3.20.20.70">
    <property type="entry name" value="Aldolase class I"/>
    <property type="match status" value="1"/>
</dbReference>
<gene>
    <name evidence="7" type="ORF">HER15_12785</name>
</gene>
<name>A0AAE9MQA2_9FLAO</name>
<organism evidence="7 8">
    <name type="scientific">Tenacibaculum mesophilum</name>
    <dbReference type="NCBI Taxonomy" id="104268"/>
    <lineage>
        <taxon>Bacteria</taxon>
        <taxon>Pseudomonadati</taxon>
        <taxon>Bacteroidota</taxon>
        <taxon>Flavobacteriia</taxon>
        <taxon>Flavobacteriales</taxon>
        <taxon>Flavobacteriaceae</taxon>
        <taxon>Tenacibaculum</taxon>
    </lineage>
</organism>
<dbReference type="GO" id="GO:0051539">
    <property type="term" value="F:4 iron, 4 sulfur cluster binding"/>
    <property type="evidence" value="ECO:0007669"/>
    <property type="project" value="UniProtKB-KW"/>
</dbReference>
<dbReference type="RefSeq" id="WP_047788531.1">
    <property type="nucleotide sequence ID" value="NZ_CANLMG010000003.1"/>
</dbReference>
<evidence type="ECO:0000313" key="8">
    <source>
        <dbReference type="Proteomes" id="UP001056837"/>
    </source>
</evidence>
<dbReference type="PANTHER" id="PTHR30352">
    <property type="entry name" value="PYRUVATE FORMATE-LYASE-ACTIVATING ENZYME"/>
    <property type="match status" value="1"/>
</dbReference>
<dbReference type="Pfam" id="PF13353">
    <property type="entry name" value="Fer4_12"/>
    <property type="match status" value="1"/>
</dbReference>
<proteinExistence type="predicted"/>
<evidence type="ECO:0000256" key="5">
    <source>
        <dbReference type="ARBA" id="ARBA00023004"/>
    </source>
</evidence>
<evidence type="ECO:0000256" key="2">
    <source>
        <dbReference type="ARBA" id="ARBA00022485"/>
    </source>
</evidence>
<evidence type="ECO:0000256" key="4">
    <source>
        <dbReference type="ARBA" id="ARBA00022723"/>
    </source>
</evidence>
<evidence type="ECO:0000256" key="1">
    <source>
        <dbReference type="ARBA" id="ARBA00001966"/>
    </source>
</evidence>
<dbReference type="GO" id="GO:0046872">
    <property type="term" value="F:metal ion binding"/>
    <property type="evidence" value="ECO:0007669"/>
    <property type="project" value="UniProtKB-KW"/>
</dbReference>
<accession>A0AAE9MQA2</accession>